<proteinExistence type="predicted"/>
<evidence type="ECO:0000259" key="3">
    <source>
        <dbReference type="PROSITE" id="PS50118"/>
    </source>
</evidence>
<dbReference type="PANTHER" id="PTHR47658">
    <property type="entry name" value="HIGH MOBILITY GROUP B PROTEIN 12-RELATED"/>
    <property type="match status" value="1"/>
</dbReference>
<dbReference type="GO" id="GO:0010197">
    <property type="term" value="P:polar nucleus fusion"/>
    <property type="evidence" value="ECO:0007669"/>
    <property type="project" value="TreeGrafter"/>
</dbReference>
<dbReference type="EnsemblPlants" id="novel_model_403_5bd9a17a">
    <property type="protein sequence ID" value="cds.novel_model_403_5bd9a17a"/>
    <property type="gene ID" value="novel_gene_235_5bd9a17a"/>
</dbReference>
<feature type="domain" description="HMG box" evidence="3">
    <location>
        <begin position="67"/>
        <end position="119"/>
    </location>
</feature>
<evidence type="ECO:0000313" key="5">
    <source>
        <dbReference type="Proteomes" id="UP000596661"/>
    </source>
</evidence>
<dbReference type="Gene3D" id="1.10.30.10">
    <property type="entry name" value="High mobility group box domain"/>
    <property type="match status" value="1"/>
</dbReference>
<dbReference type="SUPFAM" id="SSF47095">
    <property type="entry name" value="HMG-box"/>
    <property type="match status" value="1"/>
</dbReference>
<keyword evidence="5" id="KW-1185">Reference proteome</keyword>
<dbReference type="GO" id="GO:0003677">
    <property type="term" value="F:DNA binding"/>
    <property type="evidence" value="ECO:0007669"/>
    <property type="project" value="UniProtKB-UniRule"/>
</dbReference>
<dbReference type="Gramene" id="novel_model_403_5bd9a17a">
    <property type="protein sequence ID" value="cds.novel_model_403_5bd9a17a"/>
    <property type="gene ID" value="novel_gene_235_5bd9a17a"/>
</dbReference>
<dbReference type="Pfam" id="PF00505">
    <property type="entry name" value="HMG_box"/>
    <property type="match status" value="1"/>
</dbReference>
<dbReference type="PROSITE" id="PS50118">
    <property type="entry name" value="HMG_BOX_2"/>
    <property type="match status" value="1"/>
</dbReference>
<dbReference type="InterPro" id="IPR009071">
    <property type="entry name" value="HMG_box_dom"/>
</dbReference>
<evidence type="ECO:0000256" key="2">
    <source>
        <dbReference type="SAM" id="MobiDB-lite"/>
    </source>
</evidence>
<dbReference type="Proteomes" id="UP000596661">
    <property type="component" value="Chromosome 2"/>
</dbReference>
<accession>A0A803R1Q9</accession>
<dbReference type="PANTHER" id="PTHR47658:SF2">
    <property type="entry name" value="HMG-BOX (HIGH MOBILITY GROUP) DNA-BINDING FAMILY PROTEIN"/>
    <property type="match status" value="1"/>
</dbReference>
<sequence>MAAAPRTRKRVRAIPRASDGSAFQNCHACGVSVAIALADMHDCQTTLKVKRFKGIGANPNVKEEFFWDQPRSAFCFFMEEFKENNESKGSIDSIEIDRKGFETWKNMSKEERQPYVREACYVDFVHGKALRKEACIMSKGDAFYESSKHSDDSDGWHTYKSEDAKDQAAAESSEPDCWEDCSGSGWHTYVPTEE</sequence>
<evidence type="ECO:0000313" key="4">
    <source>
        <dbReference type="EnsemblPlants" id="cds.novel_model_403_5bd9a17a"/>
    </source>
</evidence>
<keyword evidence="1" id="KW-0539">Nucleus</keyword>
<reference evidence="4" key="2">
    <citation type="submission" date="2021-03" db="UniProtKB">
        <authorList>
            <consortium name="EnsemblPlants"/>
        </authorList>
    </citation>
    <scope>IDENTIFICATION</scope>
</reference>
<dbReference type="InterPro" id="IPR036910">
    <property type="entry name" value="HMG_box_dom_sf"/>
</dbReference>
<name>A0A803R1Q9_CANSA</name>
<protein>
    <recommendedName>
        <fullName evidence="3">HMG box domain-containing protein</fullName>
    </recommendedName>
</protein>
<dbReference type="EMBL" id="UZAU01000117">
    <property type="status" value="NOT_ANNOTATED_CDS"/>
    <property type="molecule type" value="Genomic_DNA"/>
</dbReference>
<organism evidence="4 5">
    <name type="scientific">Cannabis sativa</name>
    <name type="common">Hemp</name>
    <name type="synonym">Marijuana</name>
    <dbReference type="NCBI Taxonomy" id="3483"/>
    <lineage>
        <taxon>Eukaryota</taxon>
        <taxon>Viridiplantae</taxon>
        <taxon>Streptophyta</taxon>
        <taxon>Embryophyta</taxon>
        <taxon>Tracheophyta</taxon>
        <taxon>Spermatophyta</taxon>
        <taxon>Magnoliopsida</taxon>
        <taxon>eudicotyledons</taxon>
        <taxon>Gunneridae</taxon>
        <taxon>Pentapetalae</taxon>
        <taxon>rosids</taxon>
        <taxon>fabids</taxon>
        <taxon>Rosales</taxon>
        <taxon>Cannabaceae</taxon>
        <taxon>Cannabis</taxon>
    </lineage>
</organism>
<dbReference type="OrthoDB" id="1919336at2759"/>
<feature type="compositionally biased region" description="Basic and acidic residues" evidence="2">
    <location>
        <begin position="146"/>
        <end position="168"/>
    </location>
</feature>
<keyword evidence="1" id="KW-0238">DNA-binding</keyword>
<dbReference type="AlphaFoldDB" id="A0A803R1Q9"/>
<evidence type="ECO:0000256" key="1">
    <source>
        <dbReference type="PROSITE-ProRule" id="PRU00267"/>
    </source>
</evidence>
<feature type="region of interest" description="Disordered" evidence="2">
    <location>
        <begin position="146"/>
        <end position="179"/>
    </location>
</feature>
<gene>
    <name evidence="4" type="primary">LOC115704008</name>
</gene>
<dbReference type="GO" id="GO:0005634">
    <property type="term" value="C:nucleus"/>
    <property type="evidence" value="ECO:0007669"/>
    <property type="project" value="UniProtKB-UniRule"/>
</dbReference>
<feature type="DNA-binding region" description="HMG box" evidence="1">
    <location>
        <begin position="67"/>
        <end position="119"/>
    </location>
</feature>
<reference evidence="4" key="1">
    <citation type="submission" date="2018-11" db="EMBL/GenBank/DDBJ databases">
        <authorList>
            <person name="Grassa J C."/>
        </authorList>
    </citation>
    <scope>NUCLEOTIDE SEQUENCE [LARGE SCALE GENOMIC DNA]</scope>
</reference>